<keyword evidence="1" id="KW-0732">Signal</keyword>
<dbReference type="Proteomes" id="UP000635142">
    <property type="component" value="Unassembled WGS sequence"/>
</dbReference>
<feature type="chain" id="PRO_5038094257" description="Tetratricopeptide repeat protein" evidence="1">
    <location>
        <begin position="21"/>
        <end position="749"/>
    </location>
</feature>
<gene>
    <name evidence="2" type="ORF">H9Q16_16405</name>
</gene>
<proteinExistence type="predicted"/>
<keyword evidence="3" id="KW-1185">Reference proteome</keyword>
<evidence type="ECO:0000256" key="1">
    <source>
        <dbReference type="SAM" id="SignalP"/>
    </source>
</evidence>
<evidence type="ECO:0000313" key="3">
    <source>
        <dbReference type="Proteomes" id="UP000635142"/>
    </source>
</evidence>
<name>A0A927HG20_9RHOB</name>
<accession>A0A927HG20</accession>
<evidence type="ECO:0008006" key="4">
    <source>
        <dbReference type="Google" id="ProtNLM"/>
    </source>
</evidence>
<evidence type="ECO:0000313" key="2">
    <source>
        <dbReference type="EMBL" id="MBD3665516.1"/>
    </source>
</evidence>
<organism evidence="2 3">
    <name type="scientific">Sulfitobacter aestuariivivens</name>
    <dbReference type="NCBI Taxonomy" id="2766981"/>
    <lineage>
        <taxon>Bacteria</taxon>
        <taxon>Pseudomonadati</taxon>
        <taxon>Pseudomonadota</taxon>
        <taxon>Alphaproteobacteria</taxon>
        <taxon>Rhodobacterales</taxon>
        <taxon>Roseobacteraceae</taxon>
        <taxon>Sulfitobacter</taxon>
    </lineage>
</organism>
<dbReference type="AlphaFoldDB" id="A0A927HG20"/>
<sequence>MMRYLVVFLLLGVVAMPVSATPTVIRSGEHEGYSRLVAALPDGVEWSVRQVGREVVLRYDRFDAGFETERVFRRIPRTRISTVTSDTNSLTLVLNCDCRVSAFTEKGAFVVIDVASPDVTLPTPLIAVEAAPVETASRAPDPNPDFVRFAAPALVPGRMSLNLTRQPLSSVEKRVLSDVQTHLAEEFGAASSRGVLTARIMPDRVEGAPDQVQQKPDGLTQEIFTPEPPIMSPLSNLRISSSRDIAPLVTQGERPVSADGVLCPRPGTFDVAAWGDNRPFSSQLAAARHGLFTELDRLNSDVALGLVKRYLYFGFGAEAAQVLRLSDTLLELHNHLLGLAGLYDDRINAAASQLASYVSCDTDVALWAILSLPDGASPLLPATDAALRSLNSLPGHLRSVLAPKLSQKLQDLGASDAAIAALRSLERLPQELPPAAEIAQAESAILTGNAPAGVAILEDVVAENSLESPEALVALVDARLKADQPIDHDVAGLVAAYAKELRNTPQGAELRRAHVIALLKSGQFDQAFDASSKLGGDDATQASSALRRTMLQELTDRASDIDFLHHAFSQKMEDIDQLDHETKVSMADRFLALGFPLRAENVLAHLQPEDTNDRAQVLAARAALALNKPSKASADLLGVENDEADRLRVRAQQLADARDTALQPLSERGGPAAPDIIISRAEGLQQIPPPGPLAVGNVPAQGALLQSITQKASDGMLARSAELLAQSTRARERIEVMLAGGTQHSSVGN</sequence>
<feature type="signal peptide" evidence="1">
    <location>
        <begin position="1"/>
        <end position="20"/>
    </location>
</feature>
<dbReference type="EMBL" id="JACTAG010000002">
    <property type="protein sequence ID" value="MBD3665516.1"/>
    <property type="molecule type" value="Genomic_DNA"/>
</dbReference>
<protein>
    <recommendedName>
        <fullName evidence="4">Tetratricopeptide repeat protein</fullName>
    </recommendedName>
</protein>
<reference evidence="2" key="1">
    <citation type="submission" date="2020-08" db="EMBL/GenBank/DDBJ databases">
        <title>Sulfitobacter aestuariivivens sp. nov., isolated from a tidal flat.</title>
        <authorList>
            <person name="Park S."/>
            <person name="Yoon J.-H."/>
        </authorList>
    </citation>
    <scope>NUCLEOTIDE SEQUENCE</scope>
    <source>
        <strain evidence="2">TSTF-M16</strain>
    </source>
</reference>
<comment type="caution">
    <text evidence="2">The sequence shown here is derived from an EMBL/GenBank/DDBJ whole genome shotgun (WGS) entry which is preliminary data.</text>
</comment>